<dbReference type="Proteomes" id="UP000001555">
    <property type="component" value="Unassembled WGS sequence"/>
</dbReference>
<dbReference type="InParanoid" id="B7Q325"/>
<feature type="region of interest" description="Disordered" evidence="1">
    <location>
        <begin position="96"/>
        <end position="170"/>
    </location>
</feature>
<sequence length="170" mass="18714">MMIQAFPTIAVVAALLSMVCGAPAGNEPNERADERVAEDRSCTKRDADAQNALKNGETVESCNYFCKPYKDGDKYDEKMYPVGTKCKVVGKIHKCTEEGCPYPTDSADDNTEEEKPGEESNDDGENEGEYEEGEEEVQTEGDEGGEEEEEEEVETEGDEGGEGEEEEEEE</sequence>
<proteinExistence type="predicted"/>
<dbReference type="HOGENOM" id="CLU_123141_0_0_1"/>
<dbReference type="EMBL" id="DS847736">
    <property type="protein sequence ID" value="EEC13247.1"/>
    <property type="molecule type" value="Genomic_DNA"/>
</dbReference>
<dbReference type="AlphaFoldDB" id="B7Q325"/>
<dbReference type="PaxDb" id="6945-B7Q325"/>
<evidence type="ECO:0000313" key="4">
    <source>
        <dbReference type="EnsemblMetazoa" id="ISCW010284-PA"/>
    </source>
</evidence>
<feature type="chain" id="PRO_5010826604" evidence="2">
    <location>
        <begin position="22"/>
        <end position="170"/>
    </location>
</feature>
<accession>B7Q325</accession>
<dbReference type="EMBL" id="ABJB010473107">
    <property type="status" value="NOT_ANNOTATED_CDS"/>
    <property type="molecule type" value="Genomic_DNA"/>
</dbReference>
<gene>
    <name evidence="3" type="ORF">IscW_ISCW010284</name>
</gene>
<evidence type="ECO:0000313" key="3">
    <source>
        <dbReference type="EMBL" id="EEC13247.1"/>
    </source>
</evidence>
<dbReference type="VEuPathDB" id="VectorBase:ISCI015719"/>
<name>B7Q325_IXOSC</name>
<feature type="compositionally biased region" description="Acidic residues" evidence="1">
    <location>
        <begin position="119"/>
        <end position="170"/>
    </location>
</feature>
<organism>
    <name type="scientific">Ixodes scapularis</name>
    <name type="common">Black-legged tick</name>
    <name type="synonym">Deer tick</name>
    <dbReference type="NCBI Taxonomy" id="6945"/>
    <lineage>
        <taxon>Eukaryota</taxon>
        <taxon>Metazoa</taxon>
        <taxon>Ecdysozoa</taxon>
        <taxon>Arthropoda</taxon>
        <taxon>Chelicerata</taxon>
        <taxon>Arachnida</taxon>
        <taxon>Acari</taxon>
        <taxon>Parasitiformes</taxon>
        <taxon>Ixodida</taxon>
        <taxon>Ixodoidea</taxon>
        <taxon>Ixodidae</taxon>
        <taxon>Ixodinae</taxon>
        <taxon>Ixodes</taxon>
    </lineage>
</organism>
<evidence type="ECO:0000256" key="2">
    <source>
        <dbReference type="SAM" id="SignalP"/>
    </source>
</evidence>
<dbReference type="EMBL" id="ABJB010351986">
    <property type="status" value="NOT_ANNOTATED_CDS"/>
    <property type="molecule type" value="Genomic_DNA"/>
</dbReference>
<dbReference type="EnsemblMetazoa" id="ISCW010284-RA">
    <property type="protein sequence ID" value="ISCW010284-PA"/>
    <property type="gene ID" value="ISCW010284"/>
</dbReference>
<keyword evidence="5" id="KW-1185">Reference proteome</keyword>
<evidence type="ECO:0000256" key="1">
    <source>
        <dbReference type="SAM" id="MobiDB-lite"/>
    </source>
</evidence>
<reference evidence="3 5" key="1">
    <citation type="submission" date="2008-03" db="EMBL/GenBank/DDBJ databases">
        <title>Annotation of Ixodes scapularis.</title>
        <authorList>
            <consortium name="Ixodes scapularis Genome Project Consortium"/>
            <person name="Caler E."/>
            <person name="Hannick L.I."/>
            <person name="Bidwell S."/>
            <person name="Joardar V."/>
            <person name="Thiagarajan M."/>
            <person name="Amedeo P."/>
            <person name="Galinsky K.J."/>
            <person name="Schobel S."/>
            <person name="Inman J."/>
            <person name="Hostetler J."/>
            <person name="Miller J."/>
            <person name="Hammond M."/>
            <person name="Megy K."/>
            <person name="Lawson D."/>
            <person name="Kodira C."/>
            <person name="Sutton G."/>
            <person name="Meyer J."/>
            <person name="Hill C.A."/>
            <person name="Birren B."/>
            <person name="Nene V."/>
            <person name="Collins F."/>
            <person name="Alarcon-Chaidez F."/>
            <person name="Wikel S."/>
            <person name="Strausberg R."/>
        </authorList>
    </citation>
    <scope>NUCLEOTIDE SEQUENCE [LARGE SCALE GENOMIC DNA]</scope>
    <source>
        <strain evidence="5">Wikel</strain>
        <strain evidence="3">Wikel colony</strain>
    </source>
</reference>
<reference evidence="4" key="2">
    <citation type="submission" date="2020-05" db="UniProtKB">
        <authorList>
            <consortium name="EnsemblMetazoa"/>
        </authorList>
    </citation>
    <scope>IDENTIFICATION</scope>
    <source>
        <strain evidence="4">wikel</strain>
    </source>
</reference>
<evidence type="ECO:0000313" key="5">
    <source>
        <dbReference type="Proteomes" id="UP000001555"/>
    </source>
</evidence>
<protein>
    <submittedName>
        <fullName evidence="3 4">Secreted protein, putative</fullName>
    </submittedName>
</protein>
<dbReference type="VEuPathDB" id="VectorBase:ISCP_026351"/>
<keyword evidence="2" id="KW-0732">Signal</keyword>
<dbReference type="VEuPathDB" id="VectorBase:ISCW010284"/>
<feature type="signal peptide" evidence="2">
    <location>
        <begin position="1"/>
        <end position="21"/>
    </location>
</feature>